<evidence type="ECO:0000259" key="6">
    <source>
        <dbReference type="Pfam" id="PF08244"/>
    </source>
</evidence>
<keyword evidence="8" id="KW-1185">Reference proteome</keyword>
<dbReference type="Gene3D" id="2.60.120.560">
    <property type="entry name" value="Exo-inulinase, domain 1"/>
    <property type="match status" value="1"/>
</dbReference>
<proteinExistence type="inferred from homology"/>
<dbReference type="PANTHER" id="PTHR42800">
    <property type="entry name" value="EXOINULINASE INUD (AFU_ORTHOLOGUE AFUA_5G00480)"/>
    <property type="match status" value="1"/>
</dbReference>
<sequence length="521" mass="56117">MPEAAASLPLSSDPFRPEWHYSAGKNWLNDPNGLIHLNGTYHLFYQHNPSGDAWGNMSWGHSTSADLLHWEEQPVAISCDGNEAIFSGSVVFDPDNTSGFGTPGKPPLVAVYTSAYTDASPLRGRQAQSLAYSLDRGQTWTKYVGNPVLDRTSANFRDPKVFRYDGPAGSYWVMAAVEATDCVVVLYRSANLKDWEYLSSFGPANATGGDWECPDLFPLAVDGDPADTKWVLVVNLNPGGIAGGSGAQYFVGTFDGVHFRSETTVTEGLQPDGSRMPDYAWLDRGRDYYAAVSFNDAPGGRRIMIGWMNNWDYAGKTPTKGWRGAMSLAREVTLTRLPSGGVVLRQAAVGPFDGLDGAPDVRRISLGSRELHPGTVDLLAPDSDAAVGDAVSTAASAAARIDVEIEPGTAARVGLLLRTGGAERTVLAYDTATSRLSLDRRESGAVEFHEDFASVEDVHVPLDAGRLRLQVHLDACSVEVFAQDGLAVLTDLVFPAESSTGMALFAEGHGARVRTLDIRRR</sequence>
<dbReference type="CDD" id="cd18622">
    <property type="entry name" value="GH32_Inu-like"/>
    <property type="match status" value="1"/>
</dbReference>
<evidence type="ECO:0000256" key="3">
    <source>
        <dbReference type="ARBA" id="ARBA00023295"/>
    </source>
</evidence>
<comment type="caution">
    <text evidence="7">The sequence shown here is derived from an EMBL/GenBank/DDBJ whole genome shotgun (WGS) entry which is preliminary data.</text>
</comment>
<organism evidence="7 8">
    <name type="scientific">Arthrobacter humicola</name>
    <dbReference type="NCBI Taxonomy" id="409291"/>
    <lineage>
        <taxon>Bacteria</taxon>
        <taxon>Bacillati</taxon>
        <taxon>Actinomycetota</taxon>
        <taxon>Actinomycetes</taxon>
        <taxon>Micrococcales</taxon>
        <taxon>Micrococcaceae</taxon>
        <taxon>Arthrobacter</taxon>
    </lineage>
</organism>
<evidence type="ECO:0000313" key="7">
    <source>
        <dbReference type="EMBL" id="GAA2135922.1"/>
    </source>
</evidence>
<protein>
    <submittedName>
        <fullName evidence="7">Glycoside hydrolase family 32 protein</fullName>
    </submittedName>
</protein>
<dbReference type="InterPro" id="IPR013320">
    <property type="entry name" value="ConA-like_dom_sf"/>
</dbReference>
<dbReference type="InterPro" id="IPR013189">
    <property type="entry name" value="Glyco_hydro_32_C"/>
</dbReference>
<evidence type="ECO:0000256" key="2">
    <source>
        <dbReference type="ARBA" id="ARBA00022801"/>
    </source>
</evidence>
<feature type="domain" description="Glycosyl hydrolase family 32 C-terminal" evidence="6">
    <location>
        <begin position="392"/>
        <end position="518"/>
    </location>
</feature>
<dbReference type="Pfam" id="PF08244">
    <property type="entry name" value="Glyco_hydro_32C"/>
    <property type="match status" value="1"/>
</dbReference>
<dbReference type="SMART" id="SM00640">
    <property type="entry name" value="Glyco_32"/>
    <property type="match status" value="1"/>
</dbReference>
<dbReference type="InterPro" id="IPR013148">
    <property type="entry name" value="Glyco_hydro_32_N"/>
</dbReference>
<dbReference type="Gene3D" id="2.115.10.20">
    <property type="entry name" value="Glycosyl hydrolase domain, family 43"/>
    <property type="match status" value="1"/>
</dbReference>
<dbReference type="EMBL" id="BAAAQB010000029">
    <property type="protein sequence ID" value="GAA2135922.1"/>
    <property type="molecule type" value="Genomic_DNA"/>
</dbReference>
<dbReference type="PANTHER" id="PTHR42800:SF1">
    <property type="entry name" value="EXOINULINASE INUD (AFU_ORTHOLOGUE AFUA_5G00480)"/>
    <property type="match status" value="1"/>
</dbReference>
<dbReference type="Proteomes" id="UP001500102">
    <property type="component" value="Unassembled WGS sequence"/>
</dbReference>
<gene>
    <name evidence="7" type="ORF">GCM10009825_20580</name>
</gene>
<feature type="domain" description="Glycosyl hydrolase family 32 N-terminal" evidence="5">
    <location>
        <begin position="20"/>
        <end position="336"/>
    </location>
</feature>
<comment type="similarity">
    <text evidence="1 4">Belongs to the glycosyl hydrolase 32 family.</text>
</comment>
<dbReference type="SUPFAM" id="SSF49899">
    <property type="entry name" value="Concanavalin A-like lectins/glucanases"/>
    <property type="match status" value="1"/>
</dbReference>
<name>A0ABP5KQF8_9MICC</name>
<evidence type="ECO:0000256" key="4">
    <source>
        <dbReference type="RuleBase" id="RU362110"/>
    </source>
</evidence>
<evidence type="ECO:0000313" key="8">
    <source>
        <dbReference type="Proteomes" id="UP001500102"/>
    </source>
</evidence>
<dbReference type="InterPro" id="IPR001362">
    <property type="entry name" value="Glyco_hydro_32"/>
</dbReference>
<dbReference type="Pfam" id="PF00251">
    <property type="entry name" value="Glyco_hydro_32N"/>
    <property type="match status" value="1"/>
</dbReference>
<evidence type="ECO:0000259" key="5">
    <source>
        <dbReference type="Pfam" id="PF00251"/>
    </source>
</evidence>
<reference evidence="8" key="1">
    <citation type="journal article" date="2019" name="Int. J. Syst. Evol. Microbiol.">
        <title>The Global Catalogue of Microorganisms (GCM) 10K type strain sequencing project: providing services to taxonomists for standard genome sequencing and annotation.</title>
        <authorList>
            <consortium name="The Broad Institute Genomics Platform"/>
            <consortium name="The Broad Institute Genome Sequencing Center for Infectious Disease"/>
            <person name="Wu L."/>
            <person name="Ma J."/>
        </authorList>
    </citation>
    <scope>NUCLEOTIDE SEQUENCE [LARGE SCALE GENOMIC DNA]</scope>
    <source>
        <strain evidence="8">JCM 15921</strain>
    </source>
</reference>
<evidence type="ECO:0000256" key="1">
    <source>
        <dbReference type="ARBA" id="ARBA00009902"/>
    </source>
</evidence>
<dbReference type="SUPFAM" id="SSF75005">
    <property type="entry name" value="Arabinanase/levansucrase/invertase"/>
    <property type="match status" value="1"/>
</dbReference>
<keyword evidence="3 4" id="KW-0326">Glycosidase</keyword>
<dbReference type="GO" id="GO:0016787">
    <property type="term" value="F:hydrolase activity"/>
    <property type="evidence" value="ECO:0007669"/>
    <property type="project" value="UniProtKB-KW"/>
</dbReference>
<dbReference type="InterPro" id="IPR023296">
    <property type="entry name" value="Glyco_hydro_beta-prop_sf"/>
</dbReference>
<accession>A0ABP5KQF8</accession>
<keyword evidence="2 4" id="KW-0378">Hydrolase</keyword>